<dbReference type="EC" id="3.1.1.-" evidence="7"/>
<dbReference type="InterPro" id="IPR001279">
    <property type="entry name" value="Metallo-B-lactamas"/>
</dbReference>
<dbReference type="Proteomes" id="UP000236884">
    <property type="component" value="Chromosome"/>
</dbReference>
<dbReference type="SMART" id="SM00849">
    <property type="entry name" value="Lactamase_B"/>
    <property type="match status" value="1"/>
</dbReference>
<keyword evidence="4" id="KW-0862">Zinc</keyword>
<keyword evidence="5" id="KW-0732">Signal</keyword>
<dbReference type="OrthoDB" id="9773738at2"/>
<keyword evidence="2" id="KW-0479">Metal-binding</keyword>
<dbReference type="PROSITE" id="PS51318">
    <property type="entry name" value="TAT"/>
    <property type="match status" value="1"/>
</dbReference>
<dbReference type="InterPro" id="IPR036866">
    <property type="entry name" value="RibonucZ/Hydroxyglut_hydro"/>
</dbReference>
<evidence type="ECO:0000313" key="8">
    <source>
        <dbReference type="Proteomes" id="UP000236884"/>
    </source>
</evidence>
<dbReference type="Gene3D" id="3.60.15.10">
    <property type="entry name" value="Ribonuclease Z/Hydroxyacylglutathione hydrolase-like"/>
    <property type="match status" value="1"/>
</dbReference>
<dbReference type="GO" id="GO:0016787">
    <property type="term" value="F:hydrolase activity"/>
    <property type="evidence" value="ECO:0007669"/>
    <property type="project" value="UniProtKB-KW"/>
</dbReference>
<accession>A0A0S3PWA4</accession>
<keyword evidence="3 7" id="KW-0378">Hydrolase</keyword>
<keyword evidence="8" id="KW-1185">Reference proteome</keyword>
<evidence type="ECO:0000256" key="5">
    <source>
        <dbReference type="SAM" id="SignalP"/>
    </source>
</evidence>
<dbReference type="InterPro" id="IPR051013">
    <property type="entry name" value="MBL_superfamily_lactonases"/>
</dbReference>
<evidence type="ECO:0000256" key="4">
    <source>
        <dbReference type="ARBA" id="ARBA00022833"/>
    </source>
</evidence>
<evidence type="ECO:0000256" key="1">
    <source>
        <dbReference type="ARBA" id="ARBA00007749"/>
    </source>
</evidence>
<dbReference type="AlphaFoldDB" id="A0A0S3PWA4"/>
<protein>
    <submittedName>
        <fullName evidence="7">Putative quorum-quenching lactonase YtnP</fullName>
        <ecNumber evidence="7">3.1.1.-</ecNumber>
    </submittedName>
</protein>
<dbReference type="RefSeq" id="WP_096356231.1">
    <property type="nucleotide sequence ID" value="NZ_AP014946.1"/>
</dbReference>
<gene>
    <name evidence="7" type="primary">ytnP_5</name>
    <name evidence="7" type="ORF">GJW-30_1_02752</name>
</gene>
<dbReference type="GO" id="GO:0046872">
    <property type="term" value="F:metal ion binding"/>
    <property type="evidence" value="ECO:0007669"/>
    <property type="project" value="UniProtKB-KW"/>
</dbReference>
<dbReference type="PANTHER" id="PTHR42978:SF6">
    <property type="entry name" value="QUORUM-QUENCHING LACTONASE YTNP-RELATED"/>
    <property type="match status" value="1"/>
</dbReference>
<dbReference type="CDD" id="cd07720">
    <property type="entry name" value="OPHC2-like_MBL-fold"/>
    <property type="match status" value="1"/>
</dbReference>
<dbReference type="KEGG" id="vgo:GJW-30_1_02752"/>
<sequence length="325" mass="34970">MSISRRTVLAGAAASAAALASSEQAAFAAAPPTGKQAPGFYRYKVGDLELTQVHDGARTFPLPDGFVRNASKDDINKALEGLFLPRDQVTITFSPVVVNSGSKLTVIDTGNGPQQQANAPVGLFASNLTAAGIDAKNVDIVVISHFHPDHINGLRTADGALAFPNAEIKVPEREWAFFMNDENMNKAPDAAKGMYQNARRVFKDLADKVTKYDYDKEVAPGITAIETNGHTPGHASFVVNSGSTKMLIQSDITNHPGLFAANPGWHLVFDMDPVKAEATRRKFFDMAAAEKLRVAGYHYPFPAVGNVEKTATGYRVIPSMWNPAL</sequence>
<dbReference type="SUPFAM" id="SSF56281">
    <property type="entry name" value="Metallo-hydrolase/oxidoreductase"/>
    <property type="match status" value="1"/>
</dbReference>
<evidence type="ECO:0000256" key="2">
    <source>
        <dbReference type="ARBA" id="ARBA00022723"/>
    </source>
</evidence>
<dbReference type="EMBL" id="AP014946">
    <property type="protein sequence ID" value="BAT60216.1"/>
    <property type="molecule type" value="Genomic_DNA"/>
</dbReference>
<evidence type="ECO:0000313" key="7">
    <source>
        <dbReference type="EMBL" id="BAT60216.1"/>
    </source>
</evidence>
<evidence type="ECO:0000259" key="6">
    <source>
        <dbReference type="SMART" id="SM00849"/>
    </source>
</evidence>
<name>A0A0S3PWA4_9BRAD</name>
<organism evidence="7 8">
    <name type="scientific">Variibacter gotjawalensis</name>
    <dbReference type="NCBI Taxonomy" id="1333996"/>
    <lineage>
        <taxon>Bacteria</taxon>
        <taxon>Pseudomonadati</taxon>
        <taxon>Pseudomonadota</taxon>
        <taxon>Alphaproteobacteria</taxon>
        <taxon>Hyphomicrobiales</taxon>
        <taxon>Nitrobacteraceae</taxon>
        <taxon>Variibacter</taxon>
    </lineage>
</organism>
<dbReference type="Pfam" id="PF00753">
    <property type="entry name" value="Lactamase_B"/>
    <property type="match status" value="1"/>
</dbReference>
<feature type="signal peptide" evidence="5">
    <location>
        <begin position="1"/>
        <end position="20"/>
    </location>
</feature>
<feature type="domain" description="Metallo-beta-lactamase" evidence="6">
    <location>
        <begin position="91"/>
        <end position="298"/>
    </location>
</feature>
<evidence type="ECO:0000256" key="3">
    <source>
        <dbReference type="ARBA" id="ARBA00022801"/>
    </source>
</evidence>
<dbReference type="PANTHER" id="PTHR42978">
    <property type="entry name" value="QUORUM-QUENCHING LACTONASE YTNP-RELATED-RELATED"/>
    <property type="match status" value="1"/>
</dbReference>
<dbReference type="InterPro" id="IPR006311">
    <property type="entry name" value="TAT_signal"/>
</dbReference>
<proteinExistence type="inferred from homology"/>
<feature type="chain" id="PRO_5006615687" evidence="5">
    <location>
        <begin position="21"/>
        <end position="325"/>
    </location>
</feature>
<reference evidence="7 8" key="1">
    <citation type="submission" date="2015-08" db="EMBL/GenBank/DDBJ databases">
        <title>Investigation of the bacterial diversity of lava forest soil.</title>
        <authorList>
            <person name="Lee J.S."/>
        </authorList>
    </citation>
    <scope>NUCLEOTIDE SEQUENCE [LARGE SCALE GENOMIC DNA]</scope>
    <source>
        <strain evidence="7 8">GJW-30</strain>
    </source>
</reference>
<comment type="similarity">
    <text evidence="1">Belongs to the metallo-beta-lactamase superfamily.</text>
</comment>